<evidence type="ECO:0000256" key="1">
    <source>
        <dbReference type="SAM" id="Coils"/>
    </source>
</evidence>
<evidence type="ECO:0000313" key="3">
    <source>
        <dbReference type="EMBL" id="GER57903.1"/>
    </source>
</evidence>
<dbReference type="Proteomes" id="UP000326509">
    <property type="component" value="Unassembled WGS sequence"/>
</dbReference>
<dbReference type="EMBL" id="BKCG01000001">
    <property type="protein sequence ID" value="GER57903.1"/>
    <property type="molecule type" value="Genomic_DNA"/>
</dbReference>
<dbReference type="SUPFAM" id="SSF109854">
    <property type="entry name" value="DinB/YfiT-like putative metalloenzymes"/>
    <property type="match status" value="1"/>
</dbReference>
<feature type="domain" description="DinB-like" evidence="2">
    <location>
        <begin position="12"/>
        <end position="167"/>
    </location>
</feature>
<protein>
    <recommendedName>
        <fullName evidence="2">DinB-like domain-containing protein</fullName>
    </recommendedName>
</protein>
<dbReference type="Gene3D" id="1.20.120.450">
    <property type="entry name" value="dinb family like domain"/>
    <property type="match status" value="1"/>
</dbReference>
<dbReference type="RefSeq" id="WP_151672008.1">
    <property type="nucleotide sequence ID" value="NZ_BKCG01000001.1"/>
</dbReference>
<name>A0A5J4IWU5_9FLAO</name>
<evidence type="ECO:0000313" key="4">
    <source>
        <dbReference type="Proteomes" id="UP000326509"/>
    </source>
</evidence>
<dbReference type="InterPro" id="IPR024775">
    <property type="entry name" value="DinB-like"/>
</dbReference>
<sequence length="175" mass="20465">MNKTELRDTLKNSHRTFIEYIRGMTIDEFEFSHQTKWSAGQQLKHIVLCIYPVVQVFGMPNTLIKNKFGLTETNSLSYEKILTDYLEQLNIGGKAPSPYVPGVISENEKEELLNTLSKLIDQLNVEIERFTEKELDTLCIPHPLLKKISLREMLYNVIYHVKHHQNQTKNNLNYK</sequence>
<feature type="coiled-coil region" evidence="1">
    <location>
        <begin position="106"/>
        <end position="133"/>
    </location>
</feature>
<dbReference type="InterPro" id="IPR034660">
    <property type="entry name" value="DinB/YfiT-like"/>
</dbReference>
<organism evidence="3 4">
    <name type="scientific">Patiriisocius marinus</name>
    <dbReference type="NCBI Taxonomy" id="1397112"/>
    <lineage>
        <taxon>Bacteria</taxon>
        <taxon>Pseudomonadati</taxon>
        <taxon>Bacteroidota</taxon>
        <taxon>Flavobacteriia</taxon>
        <taxon>Flavobacteriales</taxon>
        <taxon>Flavobacteriaceae</taxon>
        <taxon>Patiriisocius</taxon>
    </lineage>
</organism>
<comment type="caution">
    <text evidence="3">The sequence shown here is derived from an EMBL/GenBank/DDBJ whole genome shotgun (WGS) entry which is preliminary data.</text>
</comment>
<accession>A0A5J4IWU5</accession>
<keyword evidence="4" id="KW-1185">Reference proteome</keyword>
<evidence type="ECO:0000259" key="2">
    <source>
        <dbReference type="Pfam" id="PF12867"/>
    </source>
</evidence>
<keyword evidence="1" id="KW-0175">Coiled coil</keyword>
<proteinExistence type="predicted"/>
<reference evidence="3 4" key="1">
    <citation type="submission" date="2019-08" db="EMBL/GenBank/DDBJ databases">
        <title>Draft genome sequence of Ulvibacter marinus type strain NBRC 109484.</title>
        <authorList>
            <person name="Kawano K."/>
            <person name="Ushijima N."/>
            <person name="Kihara M."/>
            <person name="Itoh H."/>
        </authorList>
    </citation>
    <scope>NUCLEOTIDE SEQUENCE [LARGE SCALE GENOMIC DNA]</scope>
    <source>
        <strain evidence="3 4">NBRC 109484</strain>
    </source>
</reference>
<dbReference type="AlphaFoldDB" id="A0A5J4IWU5"/>
<dbReference type="Pfam" id="PF12867">
    <property type="entry name" value="DinB_2"/>
    <property type="match status" value="1"/>
</dbReference>
<gene>
    <name evidence="3" type="ORF">ULMA_00110</name>
</gene>
<dbReference type="OrthoDB" id="954225at2"/>